<sequence length="68" mass="7691">MLSAEQYRSAVEEFDRLWAADRTGEFRARMDALLAAIENHERVRDASGERVGDFQGARHPLSAGDRKT</sequence>
<evidence type="ECO:0000256" key="1">
    <source>
        <dbReference type="SAM" id="MobiDB-lite"/>
    </source>
</evidence>
<dbReference type="Proteomes" id="UP000721236">
    <property type="component" value="Unassembled WGS sequence"/>
</dbReference>
<keyword evidence="3" id="KW-1185">Reference proteome</keyword>
<feature type="region of interest" description="Disordered" evidence="1">
    <location>
        <begin position="45"/>
        <end position="68"/>
    </location>
</feature>
<dbReference type="EMBL" id="CAJZAH010000001">
    <property type="protein sequence ID" value="CAG9166061.1"/>
    <property type="molecule type" value="Genomic_DNA"/>
</dbReference>
<proteinExistence type="predicted"/>
<evidence type="ECO:0000313" key="2">
    <source>
        <dbReference type="EMBL" id="CAG9166061.1"/>
    </source>
</evidence>
<evidence type="ECO:0000313" key="3">
    <source>
        <dbReference type="Proteomes" id="UP000721236"/>
    </source>
</evidence>
<dbReference type="RefSeq" id="WP_224039185.1">
    <property type="nucleotide sequence ID" value="NZ_CAJZAH010000001.1"/>
</dbReference>
<reference evidence="2 3" key="1">
    <citation type="submission" date="2021-08" db="EMBL/GenBank/DDBJ databases">
        <authorList>
            <person name="Peeters C."/>
        </authorList>
    </citation>
    <scope>NUCLEOTIDE SEQUENCE [LARGE SCALE GENOMIC DNA]</scope>
    <source>
        <strain evidence="2 3">LMG 21510</strain>
    </source>
</reference>
<organism evidence="2 3">
    <name type="scientific">Cupriavidus respiraculi</name>
    <dbReference type="NCBI Taxonomy" id="195930"/>
    <lineage>
        <taxon>Bacteria</taxon>
        <taxon>Pseudomonadati</taxon>
        <taxon>Pseudomonadota</taxon>
        <taxon>Betaproteobacteria</taxon>
        <taxon>Burkholderiales</taxon>
        <taxon>Burkholderiaceae</taxon>
        <taxon>Cupriavidus</taxon>
    </lineage>
</organism>
<accession>A0ABN7Y0V4</accession>
<name>A0ABN7Y0V4_9BURK</name>
<protein>
    <submittedName>
        <fullName evidence="2">Uncharacterized protein</fullName>
    </submittedName>
</protein>
<gene>
    <name evidence="2" type="ORF">LMG21510_00277</name>
</gene>
<comment type="caution">
    <text evidence="2">The sequence shown here is derived from an EMBL/GenBank/DDBJ whole genome shotgun (WGS) entry which is preliminary data.</text>
</comment>